<keyword evidence="3" id="KW-1185">Reference proteome</keyword>
<proteinExistence type="predicted"/>
<dbReference type="RefSeq" id="WP_306210347.1">
    <property type="nucleotide sequence ID" value="NZ_CP132353.1"/>
</dbReference>
<dbReference type="KEGG" id="epi:Q3V30_03065"/>
<evidence type="ECO:0000313" key="3">
    <source>
        <dbReference type="Proteomes" id="UP001228139"/>
    </source>
</evidence>
<gene>
    <name evidence="2" type="ORF">Q3V30_03065</name>
</gene>
<keyword evidence="1" id="KW-1133">Transmembrane helix</keyword>
<feature type="transmembrane region" description="Helical" evidence="1">
    <location>
        <begin position="12"/>
        <end position="32"/>
    </location>
</feature>
<feature type="transmembrane region" description="Helical" evidence="1">
    <location>
        <begin position="321"/>
        <end position="343"/>
    </location>
</feature>
<accession>A0AA50HNP3</accession>
<dbReference type="EMBL" id="CP132353">
    <property type="protein sequence ID" value="WLS79507.1"/>
    <property type="molecule type" value="Genomic_DNA"/>
</dbReference>
<feature type="transmembrane region" description="Helical" evidence="1">
    <location>
        <begin position="241"/>
        <end position="261"/>
    </location>
</feature>
<feature type="transmembrane region" description="Helical" evidence="1">
    <location>
        <begin position="120"/>
        <end position="145"/>
    </location>
</feature>
<protein>
    <submittedName>
        <fullName evidence="2">Uncharacterized protein</fullName>
    </submittedName>
</protein>
<dbReference type="AlphaFoldDB" id="A0AA50HNP3"/>
<feature type="transmembrane region" description="Helical" evidence="1">
    <location>
        <begin position="157"/>
        <end position="177"/>
    </location>
</feature>
<dbReference type="Proteomes" id="UP001228139">
    <property type="component" value="Chromosome"/>
</dbReference>
<reference evidence="2 3" key="1">
    <citation type="submission" date="2023-07" db="EMBL/GenBank/DDBJ databases">
        <title>Pathogenic bacteria of pear tree diseases.</title>
        <authorList>
            <person name="Zhang Z."/>
            <person name="He L."/>
            <person name="Huang R."/>
        </authorList>
    </citation>
    <scope>NUCLEOTIDE SEQUENCE [LARGE SCALE GENOMIC DNA]</scope>
    <source>
        <strain evidence="2 3">DE2</strain>
    </source>
</reference>
<keyword evidence="1" id="KW-0472">Membrane</keyword>
<feature type="transmembrane region" description="Helical" evidence="1">
    <location>
        <begin position="38"/>
        <end position="56"/>
    </location>
</feature>
<sequence>MELFQSIAEAISLYRYIFWPLVGLLVLIIVFIRWWEQVSYFFLNLFSTLPVMGFIARLSRSNEPRRTGTGGKLWYPAEEALCAKYWQHYKTFNHNADFYLRCVNYLNKVDERGRKPTGPVLWFCSVALVLLEAFIFALVLSPFIANNISANQAEFSAVVISVLIGVVLVPATHLMGAELHKNSLLKKIRYWYEDARHNNNAVGLSKNARLSLEETRLDDDQPNYIQMLNRISTNVHVKPQYWATAIALALILFFAVGAYFVRAATIDSIETQAVNGTPFSQTMDTQSSPFDLPADAVADNAKADSQATKEIGNNRVFASKLTFIILSVIFVGVQLIGILIGLYRSFAGVESKMAAKYAGNFSGSEEFSAWHSMRRERVERDAQEKLSALQNRLVMKRTSSQSQQLNELPTFNDFVSGKIRDKARSDHELSEHLKNANYASATQQAPVQPQQVQDLPPVAPVTEAPVAAAVQVPAAGDNDKERINALGDLVGLDEEDLALIAEDQGLSLEAVLKRQRVQQLLNKTRAKEGV</sequence>
<name>A0AA50HNP3_9GAMM</name>
<evidence type="ECO:0000313" key="2">
    <source>
        <dbReference type="EMBL" id="WLS79507.1"/>
    </source>
</evidence>
<organism evidence="2 3">
    <name type="scientific">Erwinia pyri</name>
    <dbReference type="NCBI Taxonomy" id="3062598"/>
    <lineage>
        <taxon>Bacteria</taxon>
        <taxon>Pseudomonadati</taxon>
        <taxon>Pseudomonadota</taxon>
        <taxon>Gammaproteobacteria</taxon>
        <taxon>Enterobacterales</taxon>
        <taxon>Erwiniaceae</taxon>
        <taxon>Erwinia</taxon>
    </lineage>
</organism>
<evidence type="ECO:0000256" key="1">
    <source>
        <dbReference type="SAM" id="Phobius"/>
    </source>
</evidence>
<keyword evidence="1" id="KW-0812">Transmembrane</keyword>